<name>A0A9P6ZKF6_9AGAM</name>
<reference evidence="2" key="1">
    <citation type="journal article" date="2020" name="New Phytol.">
        <title>Comparative genomics reveals dynamic genome evolution in host specialist ectomycorrhizal fungi.</title>
        <authorList>
            <person name="Lofgren L.A."/>
            <person name="Nguyen N.H."/>
            <person name="Vilgalys R."/>
            <person name="Ruytinx J."/>
            <person name="Liao H.L."/>
            <person name="Branco S."/>
            <person name="Kuo A."/>
            <person name="LaButti K."/>
            <person name="Lipzen A."/>
            <person name="Andreopoulos W."/>
            <person name="Pangilinan J."/>
            <person name="Riley R."/>
            <person name="Hundley H."/>
            <person name="Na H."/>
            <person name="Barry K."/>
            <person name="Grigoriev I.V."/>
            <person name="Stajich J.E."/>
            <person name="Kennedy P.G."/>
        </authorList>
    </citation>
    <scope>NUCLEOTIDE SEQUENCE</scope>
    <source>
        <strain evidence="2">DOB743</strain>
    </source>
</reference>
<feature type="region of interest" description="Disordered" evidence="1">
    <location>
        <begin position="1"/>
        <end position="23"/>
    </location>
</feature>
<feature type="region of interest" description="Disordered" evidence="1">
    <location>
        <begin position="88"/>
        <end position="144"/>
    </location>
</feature>
<accession>A0A9P6ZKF6</accession>
<dbReference type="EMBL" id="JABBWD010000068">
    <property type="protein sequence ID" value="KAG1769971.1"/>
    <property type="molecule type" value="Genomic_DNA"/>
</dbReference>
<sequence>MRNTPTVVPPFYDSETGAPPPFPPMLTDQLELFGHVDRRPLTLIADEVLVAKASSIIPAARASSSTPAPECKLAKRVLKQSDHSPLPYLKKATFSRSRSRSPTPLPSDSAGSLDSLSDSDSSTSSLPEDLKIPKPPGEPGRPGCGGYTLHEVLDWNPKLYSKFKKNMHQLIEDHLDMTKCASAQSPALLNIVRDKALNSFPDLENYSNLWPVNDIIMTRLKYTSGRTRRKEGEMAVGKSKSKSK</sequence>
<proteinExistence type="predicted"/>
<gene>
    <name evidence="2" type="ORF">EV702DRAFT_1202638</name>
</gene>
<protein>
    <submittedName>
        <fullName evidence="2">Uncharacterized protein</fullName>
    </submittedName>
</protein>
<evidence type="ECO:0000313" key="2">
    <source>
        <dbReference type="EMBL" id="KAG1769971.1"/>
    </source>
</evidence>
<comment type="caution">
    <text evidence="2">The sequence shown here is derived from an EMBL/GenBank/DDBJ whole genome shotgun (WGS) entry which is preliminary data.</text>
</comment>
<evidence type="ECO:0000256" key="1">
    <source>
        <dbReference type="SAM" id="MobiDB-lite"/>
    </source>
</evidence>
<dbReference type="OrthoDB" id="2686745at2759"/>
<dbReference type="Proteomes" id="UP000714275">
    <property type="component" value="Unassembled WGS sequence"/>
</dbReference>
<organism evidence="2 3">
    <name type="scientific">Suillus placidus</name>
    <dbReference type="NCBI Taxonomy" id="48579"/>
    <lineage>
        <taxon>Eukaryota</taxon>
        <taxon>Fungi</taxon>
        <taxon>Dikarya</taxon>
        <taxon>Basidiomycota</taxon>
        <taxon>Agaricomycotina</taxon>
        <taxon>Agaricomycetes</taxon>
        <taxon>Agaricomycetidae</taxon>
        <taxon>Boletales</taxon>
        <taxon>Suillineae</taxon>
        <taxon>Suillaceae</taxon>
        <taxon>Suillus</taxon>
    </lineage>
</organism>
<dbReference type="AlphaFoldDB" id="A0A9P6ZKF6"/>
<keyword evidence="3" id="KW-1185">Reference proteome</keyword>
<evidence type="ECO:0000313" key="3">
    <source>
        <dbReference type="Proteomes" id="UP000714275"/>
    </source>
</evidence>
<feature type="compositionally biased region" description="Low complexity" evidence="1">
    <location>
        <begin position="100"/>
        <end position="127"/>
    </location>
</feature>